<feature type="compositionally biased region" description="Basic and acidic residues" evidence="1">
    <location>
        <begin position="13"/>
        <end position="31"/>
    </location>
</feature>
<reference evidence="2" key="1">
    <citation type="submission" date="2020-05" db="EMBL/GenBank/DDBJ databases">
        <authorList>
            <person name="Chiriac C."/>
            <person name="Salcher M."/>
            <person name="Ghai R."/>
            <person name="Kavagutti S V."/>
        </authorList>
    </citation>
    <scope>NUCLEOTIDE SEQUENCE</scope>
</reference>
<accession>A0A6J7LIA3</accession>
<feature type="region of interest" description="Disordered" evidence="1">
    <location>
        <begin position="1"/>
        <end position="31"/>
    </location>
</feature>
<evidence type="ECO:0000313" key="2">
    <source>
        <dbReference type="EMBL" id="CAB4968086.1"/>
    </source>
</evidence>
<evidence type="ECO:0000256" key="1">
    <source>
        <dbReference type="SAM" id="MobiDB-lite"/>
    </source>
</evidence>
<gene>
    <name evidence="2" type="ORF">UFOPK3772_03066</name>
</gene>
<proteinExistence type="predicted"/>
<dbReference type="AlphaFoldDB" id="A0A6J7LIA3"/>
<dbReference type="EMBL" id="CAFBNE010000153">
    <property type="protein sequence ID" value="CAB4968086.1"/>
    <property type="molecule type" value="Genomic_DNA"/>
</dbReference>
<sequence>MDSRASRRLGPCEADRDQSPSRNARGFDRSSSDVVAAAVWDGLVAAQPHPRSRVGNPVLVPGWVPYLELR</sequence>
<organism evidence="2">
    <name type="scientific">freshwater metagenome</name>
    <dbReference type="NCBI Taxonomy" id="449393"/>
    <lineage>
        <taxon>unclassified sequences</taxon>
        <taxon>metagenomes</taxon>
        <taxon>ecological metagenomes</taxon>
    </lineage>
</organism>
<protein>
    <submittedName>
        <fullName evidence="2">Unannotated protein</fullName>
    </submittedName>
</protein>
<name>A0A6J7LIA3_9ZZZZ</name>